<dbReference type="GO" id="GO:0016407">
    <property type="term" value="F:acetyltransferase activity"/>
    <property type="evidence" value="ECO:0007669"/>
    <property type="project" value="InterPro"/>
</dbReference>
<dbReference type="PANTHER" id="PTHR11786:SF0">
    <property type="entry name" value="ARYLAMINE N-ACETYLTRANSFERASE 4-RELATED"/>
    <property type="match status" value="1"/>
</dbReference>
<comment type="similarity">
    <text evidence="1 2">Belongs to the arylamine N-acetyltransferase family.</text>
</comment>
<dbReference type="EMBL" id="CP002955">
    <property type="protein sequence ID" value="AEL27269.1"/>
    <property type="molecule type" value="Genomic_DNA"/>
</dbReference>
<dbReference type="HOGENOM" id="CLU_049918_1_1_10"/>
<dbReference type="InterPro" id="IPR001447">
    <property type="entry name" value="Arylamine_N-AcTrfase"/>
</dbReference>
<accession>G0IYT6</accession>
<dbReference type="eggNOG" id="COG2162">
    <property type="taxonomic scope" value="Bacteria"/>
</dbReference>
<reference evidence="4" key="1">
    <citation type="submission" date="2011-07" db="EMBL/GenBank/DDBJ databases">
        <title>The complete genome of Cyclobacterium marinum DSM 745.</title>
        <authorList>
            <person name="Lucas S."/>
            <person name="Han J."/>
            <person name="Lapidus A."/>
            <person name="Bruce D."/>
            <person name="Goodwin L."/>
            <person name="Pitluck S."/>
            <person name="Peters L."/>
            <person name="Kyrpides N."/>
            <person name="Mavromatis K."/>
            <person name="Ivanova N."/>
            <person name="Ovchinnikova G."/>
            <person name="Chertkov O."/>
            <person name="Detter J.C."/>
            <person name="Tapia R."/>
            <person name="Han C."/>
            <person name="Land M."/>
            <person name="Hauser L."/>
            <person name="Markowitz V."/>
            <person name="Cheng J.-F."/>
            <person name="Hugenholtz P."/>
            <person name="Woyke T."/>
            <person name="Wu D."/>
            <person name="Tindall B."/>
            <person name="Schuetze A."/>
            <person name="Brambilla E."/>
            <person name="Klenk H.-P."/>
            <person name="Eisen J.A."/>
        </authorList>
    </citation>
    <scope>NUCLEOTIDE SEQUENCE [LARGE SCALE GENOMIC DNA]</scope>
    <source>
        <strain evidence="4">ATCC 25205 / DSM 745 / LMG 13164 / NCIMB 1802</strain>
    </source>
</reference>
<evidence type="ECO:0000256" key="2">
    <source>
        <dbReference type="RuleBase" id="RU003452"/>
    </source>
</evidence>
<keyword evidence="3" id="KW-0808">Transferase</keyword>
<dbReference type="OrthoDB" id="7181050at2"/>
<sequence length="288" mass="32787">MISKQKGISLFNDLKLDKVSMKAYFKRIGFVGKAELNLETIKRLHALHPEAIPFENIDPLIGVPVGLSLEHVFQKLVDRGRGGFCFEQNVLFGAVLRTLGFNVVGLSARVFWEIKEGEIRPRDHMLLLLDLDGISYLLDVGFGSASFSAPLVLDQEGIQDTGHNQYRISLVSGFYYLEILIKGTWRLMHRFGLEHQMLADYEVVSWYLCTHPQSLFIKDLMVAKSFSDGRYALHNNQFTVHRKEGKSIKKKLHTVEEIIEILKNNFAINLPAGEELKIKLQGFIESKP</sequence>
<evidence type="ECO:0000313" key="4">
    <source>
        <dbReference type="Proteomes" id="UP000001635"/>
    </source>
</evidence>
<dbReference type="Pfam" id="PF00797">
    <property type="entry name" value="Acetyltransf_2"/>
    <property type="match status" value="1"/>
</dbReference>
<name>G0IYT6_CYCMS</name>
<dbReference type="PRINTS" id="PR01543">
    <property type="entry name" value="ANATRNSFRASE"/>
</dbReference>
<dbReference type="InterPro" id="IPR038765">
    <property type="entry name" value="Papain-like_cys_pep_sf"/>
</dbReference>
<proteinExistence type="inferred from homology"/>
<evidence type="ECO:0000256" key="1">
    <source>
        <dbReference type="ARBA" id="ARBA00006547"/>
    </source>
</evidence>
<keyword evidence="4" id="KW-1185">Reference proteome</keyword>
<dbReference type="KEGG" id="cmr:Cycma_3549"/>
<organism evidence="3 4">
    <name type="scientific">Cyclobacterium marinum (strain ATCC 25205 / DSM 745 / LMG 13164 / NCIMB 1802)</name>
    <name type="common">Flectobacillus marinus</name>
    <dbReference type="NCBI Taxonomy" id="880070"/>
    <lineage>
        <taxon>Bacteria</taxon>
        <taxon>Pseudomonadati</taxon>
        <taxon>Bacteroidota</taxon>
        <taxon>Cytophagia</taxon>
        <taxon>Cytophagales</taxon>
        <taxon>Cyclobacteriaceae</taxon>
        <taxon>Cyclobacterium</taxon>
    </lineage>
</organism>
<protein>
    <submittedName>
        <fullName evidence="3">N-acetyltransferase</fullName>
    </submittedName>
</protein>
<dbReference type="AlphaFoldDB" id="G0IYT6"/>
<dbReference type="Gene3D" id="2.40.128.150">
    <property type="entry name" value="Cysteine proteinases"/>
    <property type="match status" value="1"/>
</dbReference>
<gene>
    <name evidence="3" type="ordered locus">Cycma_3549</name>
</gene>
<dbReference type="SUPFAM" id="SSF54001">
    <property type="entry name" value="Cysteine proteinases"/>
    <property type="match status" value="1"/>
</dbReference>
<dbReference type="Proteomes" id="UP000001635">
    <property type="component" value="Chromosome"/>
</dbReference>
<dbReference type="RefSeq" id="WP_014021556.1">
    <property type="nucleotide sequence ID" value="NC_015914.1"/>
</dbReference>
<dbReference type="PANTHER" id="PTHR11786">
    <property type="entry name" value="N-HYDROXYARYLAMINE O-ACETYLTRANSFERASE"/>
    <property type="match status" value="1"/>
</dbReference>
<dbReference type="Gene3D" id="3.30.2140.10">
    <property type="entry name" value="Arylamine N-acetyltransferase"/>
    <property type="match status" value="1"/>
</dbReference>
<evidence type="ECO:0000313" key="3">
    <source>
        <dbReference type="EMBL" id="AEL27269.1"/>
    </source>
</evidence>